<dbReference type="EMBL" id="LM676439">
    <property type="protein sequence ID" value="CEP27638.1"/>
    <property type="molecule type" value="Genomic_DNA"/>
</dbReference>
<dbReference type="PROSITE" id="PS50937">
    <property type="entry name" value="HTH_MERR_2"/>
    <property type="match status" value="1"/>
</dbReference>
<dbReference type="SUPFAM" id="SSF46955">
    <property type="entry name" value="Putative DNA-binding domain"/>
    <property type="match status" value="1"/>
</dbReference>
<feature type="domain" description="HTH merR-type" evidence="2">
    <location>
        <begin position="1"/>
        <end position="68"/>
    </location>
</feature>
<evidence type="ECO:0000256" key="1">
    <source>
        <dbReference type="ARBA" id="ARBA00023125"/>
    </source>
</evidence>
<organism evidence="3">
    <name type="scientific">Propionibacterium freudenreichii subsp. freudenreichii</name>
    <dbReference type="NCBI Taxonomy" id="66712"/>
    <lineage>
        <taxon>Bacteria</taxon>
        <taxon>Bacillati</taxon>
        <taxon>Actinomycetota</taxon>
        <taxon>Actinomycetes</taxon>
        <taxon>Propionibacteriales</taxon>
        <taxon>Propionibacteriaceae</taxon>
        <taxon>Propionibacterium</taxon>
    </lineage>
</organism>
<dbReference type="AlphaFoldDB" id="A0A068VSJ2"/>
<dbReference type="Gene3D" id="1.10.1660.10">
    <property type="match status" value="1"/>
</dbReference>
<dbReference type="SMART" id="SM00422">
    <property type="entry name" value="HTH_MERR"/>
    <property type="match status" value="1"/>
</dbReference>
<gene>
    <name evidence="3" type="primary">merR2</name>
    <name evidence="3" type="ORF">PFCIRM138_04510</name>
</gene>
<protein>
    <submittedName>
        <fullName evidence="3">Transcriptional regulator, MerR</fullName>
    </submittedName>
</protein>
<accession>A0A068VSJ2</accession>
<dbReference type="InterPro" id="IPR009061">
    <property type="entry name" value="DNA-bd_dom_put_sf"/>
</dbReference>
<dbReference type="Pfam" id="PF13411">
    <property type="entry name" value="MerR_1"/>
    <property type="match status" value="1"/>
</dbReference>
<proteinExistence type="predicted"/>
<evidence type="ECO:0000259" key="2">
    <source>
        <dbReference type="PROSITE" id="PS50937"/>
    </source>
</evidence>
<dbReference type="PANTHER" id="PTHR30204">
    <property type="entry name" value="REDOX-CYCLING DRUG-SENSING TRANSCRIPTIONAL ACTIVATOR SOXR"/>
    <property type="match status" value="1"/>
</dbReference>
<dbReference type="InterPro" id="IPR000551">
    <property type="entry name" value="MerR-type_HTH_dom"/>
</dbReference>
<dbReference type="PANTHER" id="PTHR30204:SF97">
    <property type="entry name" value="MERR FAMILY REGULATORY PROTEIN"/>
    <property type="match status" value="1"/>
</dbReference>
<reference evidence="3" key="1">
    <citation type="submission" date="2014-08" db="EMBL/GenBank/DDBJ databases">
        <authorList>
            <person name="Falentin Helene"/>
        </authorList>
    </citation>
    <scope>NUCLEOTIDE SEQUENCE</scope>
</reference>
<dbReference type="GO" id="GO:0003700">
    <property type="term" value="F:DNA-binding transcription factor activity"/>
    <property type="evidence" value="ECO:0007669"/>
    <property type="project" value="InterPro"/>
</dbReference>
<dbReference type="KEGG" id="pfre:RM25_2102"/>
<name>A0A068VSJ2_PROFF</name>
<dbReference type="RefSeq" id="WP_013162057.1">
    <property type="nucleotide sequence ID" value="NZ_CP010341.1"/>
</dbReference>
<dbReference type="GeneID" id="61221217"/>
<keyword evidence="1" id="KW-0238">DNA-binding</keyword>
<evidence type="ECO:0000313" key="3">
    <source>
        <dbReference type="EMBL" id="CEP27638.1"/>
    </source>
</evidence>
<dbReference type="PATRIC" id="fig|66712.6.peg.2149"/>
<dbReference type="InterPro" id="IPR047057">
    <property type="entry name" value="MerR_fam"/>
</dbReference>
<dbReference type="PRINTS" id="PR00040">
    <property type="entry name" value="HTHMERR"/>
</dbReference>
<sequence>MRIGEFAEVAGLSTRQVRYYTDMGLLAARRLSNGYRDYDAGDVARARRVHALFAIGLTSEQLKRLSPCLADEATTFCDATRQALVRQLSQIDERIGHLQEAREAVARQLETADL</sequence>
<dbReference type="GO" id="GO:0003677">
    <property type="term" value="F:DNA binding"/>
    <property type="evidence" value="ECO:0007669"/>
    <property type="project" value="UniProtKB-KW"/>
</dbReference>